<keyword evidence="4" id="KW-1185">Reference proteome</keyword>
<accession>A0A4Y2TMW9</accession>
<dbReference type="PANTHER" id="PTHR11412">
    <property type="entry name" value="MACROGLOBULIN / COMPLEMENT"/>
    <property type="match status" value="1"/>
</dbReference>
<name>A0A4Y2TMW9_ARAVE</name>
<dbReference type="Proteomes" id="UP000499080">
    <property type="component" value="Unassembled WGS sequence"/>
</dbReference>
<dbReference type="InterPro" id="IPR009048">
    <property type="entry name" value="A-macroglobulin_rcpt-bd"/>
</dbReference>
<comment type="caution">
    <text evidence="3">The sequence shown here is derived from an EMBL/GenBank/DDBJ whole genome shotgun (WGS) entry which is preliminary data.</text>
</comment>
<dbReference type="InterPro" id="IPR050473">
    <property type="entry name" value="A2M/Complement_sys"/>
</dbReference>
<dbReference type="SMART" id="SM01361">
    <property type="entry name" value="A2M_recep"/>
    <property type="match status" value="1"/>
</dbReference>
<dbReference type="OrthoDB" id="6427084at2759"/>
<proteinExistence type="predicted"/>
<dbReference type="EMBL" id="BGPR01029144">
    <property type="protein sequence ID" value="GBO00754.1"/>
    <property type="molecule type" value="Genomic_DNA"/>
</dbReference>
<organism evidence="3 4">
    <name type="scientific">Araneus ventricosus</name>
    <name type="common">Orbweaver spider</name>
    <name type="synonym">Epeira ventricosa</name>
    <dbReference type="NCBI Taxonomy" id="182803"/>
    <lineage>
        <taxon>Eukaryota</taxon>
        <taxon>Metazoa</taxon>
        <taxon>Ecdysozoa</taxon>
        <taxon>Arthropoda</taxon>
        <taxon>Chelicerata</taxon>
        <taxon>Arachnida</taxon>
        <taxon>Araneae</taxon>
        <taxon>Araneomorphae</taxon>
        <taxon>Entelegynae</taxon>
        <taxon>Araneoidea</taxon>
        <taxon>Araneidae</taxon>
        <taxon>Araneus</taxon>
    </lineage>
</organism>
<evidence type="ECO:0000313" key="4">
    <source>
        <dbReference type="Proteomes" id="UP000499080"/>
    </source>
</evidence>
<dbReference type="Gene3D" id="2.60.40.690">
    <property type="entry name" value="Alpha-macroglobulin, receptor-binding domain"/>
    <property type="match status" value="1"/>
</dbReference>
<dbReference type="GO" id="GO:0005576">
    <property type="term" value="C:extracellular region"/>
    <property type="evidence" value="ECO:0007669"/>
    <property type="project" value="InterPro"/>
</dbReference>
<gene>
    <name evidence="3" type="ORF">AVEN_105922_1</name>
    <name evidence="2" type="ORF">AVEN_53882_1</name>
</gene>
<dbReference type="Pfam" id="PF07677">
    <property type="entry name" value="A2M_recep"/>
    <property type="match status" value="1"/>
</dbReference>
<dbReference type="AlphaFoldDB" id="A0A4Y2TMW9"/>
<feature type="non-terminal residue" evidence="3">
    <location>
        <position position="1"/>
    </location>
</feature>
<protein>
    <recommendedName>
        <fullName evidence="1">Alpha-macroglobulin receptor-binding domain-containing protein</fullName>
    </recommendedName>
</protein>
<evidence type="ECO:0000313" key="2">
    <source>
        <dbReference type="EMBL" id="GBO00754.1"/>
    </source>
</evidence>
<dbReference type="SUPFAM" id="SSF49410">
    <property type="entry name" value="Alpha-macroglobulin receptor domain"/>
    <property type="match status" value="1"/>
</dbReference>
<feature type="domain" description="Alpha-macroglobulin receptor-binding" evidence="1">
    <location>
        <begin position="47"/>
        <end position="136"/>
    </location>
</feature>
<evidence type="ECO:0000313" key="3">
    <source>
        <dbReference type="EMBL" id="GBO00757.1"/>
    </source>
</evidence>
<dbReference type="InterPro" id="IPR036595">
    <property type="entry name" value="A-macroglobulin_rcpt-bd_sf"/>
</dbReference>
<sequence>AALRYNTKTPPKKQSFYLEVVGECISSDCKQRKMTVTTSYIPDGKAAGMTVLEIKMVTGIVPVKESLDNLKADENNHILRVDYEGNTATFYFPEMTNKGERFHFLVEEVVKVDNPQPGTAKVYDYYAPELSALTSYSFGDSDVYESSPDSGSPEP</sequence>
<dbReference type="PANTHER" id="PTHR11412:SF171">
    <property type="entry name" value="PREGNANCY ZONE PROTEIN-LIKE PROTEIN"/>
    <property type="match status" value="1"/>
</dbReference>
<dbReference type="EMBL" id="BGPR01029146">
    <property type="protein sequence ID" value="GBO00757.1"/>
    <property type="molecule type" value="Genomic_DNA"/>
</dbReference>
<evidence type="ECO:0000259" key="1">
    <source>
        <dbReference type="SMART" id="SM01361"/>
    </source>
</evidence>
<reference evidence="3 4" key="1">
    <citation type="journal article" date="2019" name="Sci. Rep.">
        <title>Orb-weaving spider Araneus ventricosus genome elucidates the spidroin gene catalogue.</title>
        <authorList>
            <person name="Kono N."/>
            <person name="Nakamura H."/>
            <person name="Ohtoshi R."/>
            <person name="Moran D.A.P."/>
            <person name="Shinohara A."/>
            <person name="Yoshida Y."/>
            <person name="Fujiwara M."/>
            <person name="Mori M."/>
            <person name="Tomita M."/>
            <person name="Arakawa K."/>
        </authorList>
    </citation>
    <scope>NUCLEOTIDE SEQUENCE [LARGE SCALE GENOMIC DNA]</scope>
</reference>